<evidence type="ECO:0000256" key="1">
    <source>
        <dbReference type="SAM" id="MobiDB-lite"/>
    </source>
</evidence>
<protein>
    <submittedName>
        <fullName evidence="2">Uncharacterized protein</fullName>
    </submittedName>
</protein>
<sequence>MRTPLSKEGRSKLRAECPRPSVPGSACKTPEVDPQIAQFLNKSDWKPKKGLDFSLKSCQDKIMDTSGPLSKAYELLESAKSDEAELDLDVAIGWIQRAICLIGNANMAVSAERRKAILLKIDPKLATMAISEPGPSAEGMFGDNFIKDLGSYVKTFTTIDKARANMKRFLEGLGTTGAVHPAVVSEARFGHKGAPSSLLEPSKSQDRLHSSHPGGGHGIPAIREGPRQADALIVSTPVSPYVQERVAGRLAKFLSPGNYLSLETRKN</sequence>
<dbReference type="EMBL" id="OW240917">
    <property type="protein sequence ID" value="CAH2301724.1"/>
    <property type="molecule type" value="Genomic_DNA"/>
</dbReference>
<evidence type="ECO:0000313" key="2">
    <source>
        <dbReference type="EMBL" id="CAH2301724.1"/>
    </source>
</evidence>
<accession>A0AAD1SHN7</accession>
<reference evidence="2" key="1">
    <citation type="submission" date="2022-03" db="EMBL/GenBank/DDBJ databases">
        <authorList>
            <person name="Alioto T."/>
            <person name="Alioto T."/>
            <person name="Gomez Garrido J."/>
        </authorList>
    </citation>
    <scope>NUCLEOTIDE SEQUENCE</scope>
</reference>
<gene>
    <name evidence="2" type="ORF">PECUL_23A005870</name>
</gene>
<feature type="region of interest" description="Disordered" evidence="1">
    <location>
        <begin position="193"/>
        <end position="223"/>
    </location>
</feature>
<feature type="region of interest" description="Disordered" evidence="1">
    <location>
        <begin position="1"/>
        <end position="29"/>
    </location>
</feature>
<dbReference type="AlphaFoldDB" id="A0AAD1SHN7"/>
<name>A0AAD1SHN7_PELCU</name>
<dbReference type="Proteomes" id="UP001295444">
    <property type="component" value="Chromosome 06"/>
</dbReference>
<proteinExistence type="predicted"/>
<organism evidence="2 3">
    <name type="scientific">Pelobates cultripes</name>
    <name type="common">Western spadefoot toad</name>
    <dbReference type="NCBI Taxonomy" id="61616"/>
    <lineage>
        <taxon>Eukaryota</taxon>
        <taxon>Metazoa</taxon>
        <taxon>Chordata</taxon>
        <taxon>Craniata</taxon>
        <taxon>Vertebrata</taxon>
        <taxon>Euteleostomi</taxon>
        <taxon>Amphibia</taxon>
        <taxon>Batrachia</taxon>
        <taxon>Anura</taxon>
        <taxon>Pelobatoidea</taxon>
        <taxon>Pelobatidae</taxon>
        <taxon>Pelobates</taxon>
    </lineage>
</organism>
<evidence type="ECO:0000313" key="3">
    <source>
        <dbReference type="Proteomes" id="UP001295444"/>
    </source>
</evidence>
<feature type="compositionally biased region" description="Basic and acidic residues" evidence="1">
    <location>
        <begin position="1"/>
        <end position="17"/>
    </location>
</feature>
<keyword evidence="3" id="KW-1185">Reference proteome</keyword>